<dbReference type="AlphaFoldDB" id="A0A2P5AXD1"/>
<evidence type="ECO:0000313" key="3">
    <source>
        <dbReference type="Proteomes" id="UP000237105"/>
    </source>
</evidence>
<evidence type="ECO:0000313" key="2">
    <source>
        <dbReference type="EMBL" id="PON41210.1"/>
    </source>
</evidence>
<keyword evidence="3" id="KW-1185">Reference proteome</keyword>
<name>A0A2P5AXD1_PARAD</name>
<accession>A0A2P5AXD1</accession>
<dbReference type="EMBL" id="JXTB01000420">
    <property type="protein sequence ID" value="PON41210.1"/>
    <property type="molecule type" value="Genomic_DNA"/>
</dbReference>
<feature type="region of interest" description="Disordered" evidence="1">
    <location>
        <begin position="1"/>
        <end position="85"/>
    </location>
</feature>
<sequence length="85" mass="9498">MRGFDHRRFRSFSSPEFTPASDGSGGASRPPARQHSSPVPRSSGWVARSSRAVLGTPMRENGGRERERDDGERENARETVRVSER</sequence>
<evidence type="ECO:0000256" key="1">
    <source>
        <dbReference type="SAM" id="MobiDB-lite"/>
    </source>
</evidence>
<gene>
    <name evidence="2" type="ORF">PanWU01x14_291090</name>
</gene>
<comment type="caution">
    <text evidence="2">The sequence shown here is derived from an EMBL/GenBank/DDBJ whole genome shotgun (WGS) entry which is preliminary data.</text>
</comment>
<reference evidence="3" key="1">
    <citation type="submission" date="2016-06" db="EMBL/GenBank/DDBJ databases">
        <title>Parallel loss of symbiosis genes in relatives of nitrogen-fixing non-legume Parasponia.</title>
        <authorList>
            <person name="Van Velzen R."/>
            <person name="Holmer R."/>
            <person name="Bu F."/>
            <person name="Rutten L."/>
            <person name="Van Zeijl A."/>
            <person name="Liu W."/>
            <person name="Santuari L."/>
            <person name="Cao Q."/>
            <person name="Sharma T."/>
            <person name="Shen D."/>
            <person name="Roswanjaya Y."/>
            <person name="Wardhani T."/>
            <person name="Kalhor M.S."/>
            <person name="Jansen J."/>
            <person name="Van den Hoogen J."/>
            <person name="Gungor B."/>
            <person name="Hartog M."/>
            <person name="Hontelez J."/>
            <person name="Verver J."/>
            <person name="Yang W.-C."/>
            <person name="Schijlen E."/>
            <person name="Repin R."/>
            <person name="Schilthuizen M."/>
            <person name="Schranz E."/>
            <person name="Heidstra R."/>
            <person name="Miyata K."/>
            <person name="Fedorova E."/>
            <person name="Kohlen W."/>
            <person name="Bisseling T."/>
            <person name="Smit S."/>
            <person name="Geurts R."/>
        </authorList>
    </citation>
    <scope>NUCLEOTIDE SEQUENCE [LARGE SCALE GENOMIC DNA]</scope>
    <source>
        <strain evidence="3">cv. WU1-14</strain>
    </source>
</reference>
<dbReference type="Proteomes" id="UP000237105">
    <property type="component" value="Unassembled WGS sequence"/>
</dbReference>
<feature type="compositionally biased region" description="Basic and acidic residues" evidence="1">
    <location>
        <begin position="61"/>
        <end position="85"/>
    </location>
</feature>
<protein>
    <submittedName>
        <fullName evidence="2">Uncharacterized protein</fullName>
    </submittedName>
</protein>
<proteinExistence type="predicted"/>
<organism evidence="2 3">
    <name type="scientific">Parasponia andersonii</name>
    <name type="common">Sponia andersonii</name>
    <dbReference type="NCBI Taxonomy" id="3476"/>
    <lineage>
        <taxon>Eukaryota</taxon>
        <taxon>Viridiplantae</taxon>
        <taxon>Streptophyta</taxon>
        <taxon>Embryophyta</taxon>
        <taxon>Tracheophyta</taxon>
        <taxon>Spermatophyta</taxon>
        <taxon>Magnoliopsida</taxon>
        <taxon>eudicotyledons</taxon>
        <taxon>Gunneridae</taxon>
        <taxon>Pentapetalae</taxon>
        <taxon>rosids</taxon>
        <taxon>fabids</taxon>
        <taxon>Rosales</taxon>
        <taxon>Cannabaceae</taxon>
        <taxon>Parasponia</taxon>
    </lineage>
</organism>